<reference evidence="30" key="4">
    <citation type="submission" date="2025-09" db="UniProtKB">
        <authorList>
            <consortium name="Ensembl"/>
        </authorList>
    </citation>
    <scope>IDENTIFICATION</scope>
    <source>
        <strain evidence="30">HSOK</strain>
    </source>
</reference>
<reference evidence="30 31" key="2">
    <citation type="submission" date="2017-04" db="EMBL/GenBank/DDBJ databases">
        <title>CpG methylation of centromeres and impact of large insertions on vertebrate speciation.</title>
        <authorList>
            <person name="Ichikawa K."/>
            <person name="Yoshimura J."/>
            <person name="Morishita S."/>
        </authorList>
    </citation>
    <scope>NUCLEOTIDE SEQUENCE</scope>
    <source>
        <strain evidence="30 31">HSOK</strain>
    </source>
</reference>
<evidence type="ECO:0000256" key="8">
    <source>
        <dbReference type="ARBA" id="ARBA00022692"/>
    </source>
</evidence>
<keyword evidence="10" id="KW-0999">Mitochondrion inner membrane</keyword>
<evidence type="ECO:0000256" key="20">
    <source>
        <dbReference type="ARBA" id="ARBA00034430"/>
    </source>
</evidence>
<comment type="catalytic activity">
    <reaction evidence="22">
        <text>Cs(+)(in) = Cs(+)(out)</text>
        <dbReference type="Rhea" id="RHEA:78555"/>
        <dbReference type="ChEBI" id="CHEBI:49547"/>
    </reaction>
</comment>
<evidence type="ECO:0000256" key="10">
    <source>
        <dbReference type="ARBA" id="ARBA00022792"/>
    </source>
</evidence>
<dbReference type="Pfam" id="PF07885">
    <property type="entry name" value="Ion_trans_2"/>
    <property type="match status" value="2"/>
</dbReference>
<comment type="subunit">
    <text evidence="23">Homodimer; disulfide-linked. Heterodimer with KCNK17 and KCNK5.</text>
</comment>
<evidence type="ECO:0000256" key="21">
    <source>
        <dbReference type="ARBA" id="ARBA00044657"/>
    </source>
</evidence>
<evidence type="ECO:0000313" key="30">
    <source>
        <dbReference type="Ensembl" id="ENSORLP00015010859.1"/>
    </source>
</evidence>
<evidence type="ECO:0000256" key="22">
    <source>
        <dbReference type="ARBA" id="ARBA00044691"/>
    </source>
</evidence>
<keyword evidence="5 27" id="KW-0813">Transport</keyword>
<evidence type="ECO:0000256" key="12">
    <source>
        <dbReference type="ARBA" id="ARBA00022826"/>
    </source>
</evidence>
<dbReference type="GO" id="GO:0005743">
    <property type="term" value="C:mitochondrial inner membrane"/>
    <property type="evidence" value="ECO:0007669"/>
    <property type="project" value="UniProtKB-SubCell"/>
</dbReference>
<evidence type="ECO:0000256" key="16">
    <source>
        <dbReference type="ARBA" id="ARBA00023128"/>
    </source>
</evidence>
<evidence type="ECO:0000256" key="18">
    <source>
        <dbReference type="ARBA" id="ARBA00023157"/>
    </source>
</evidence>
<keyword evidence="11" id="KW-0256">Endoplasmic reticulum</keyword>
<feature type="domain" description="Potassium channel" evidence="29">
    <location>
        <begin position="87"/>
        <end position="147"/>
    </location>
</feature>
<protein>
    <recommendedName>
        <fullName evidence="25">2P domain potassium channel Talk-1</fullName>
    </recommendedName>
    <alternativeName>
        <fullName evidence="24">TWIK-related alkaline pH-activated K(+) channel 1</fullName>
    </alternativeName>
</protein>
<keyword evidence="9" id="KW-0479">Metal-binding</keyword>
<dbReference type="PANTHER" id="PTHR11003:SF104">
    <property type="entry name" value="POTASSIUM CHANNEL SUBFAMILY K MEMBER 16"/>
    <property type="match status" value="1"/>
</dbReference>
<evidence type="ECO:0000313" key="31">
    <source>
        <dbReference type="Proteomes" id="UP000265200"/>
    </source>
</evidence>
<comment type="similarity">
    <text evidence="4 27">Belongs to the two pore domain potassium channel (TC 1.A.1.8) family.</text>
</comment>
<evidence type="ECO:0000256" key="27">
    <source>
        <dbReference type="RuleBase" id="RU003857"/>
    </source>
</evidence>
<comment type="catalytic activity">
    <reaction evidence="21">
        <text>Rb(+)(in) = Rb(+)(out)</text>
        <dbReference type="Rhea" id="RHEA:78547"/>
        <dbReference type="ChEBI" id="CHEBI:49847"/>
    </reaction>
</comment>
<dbReference type="AlphaFoldDB" id="A0A3P9HTK4"/>
<feature type="transmembrane region" description="Helical" evidence="28">
    <location>
        <begin position="172"/>
        <end position="193"/>
    </location>
</feature>
<evidence type="ECO:0000256" key="6">
    <source>
        <dbReference type="ARBA" id="ARBA00022475"/>
    </source>
</evidence>
<evidence type="ECO:0000256" key="13">
    <source>
        <dbReference type="ARBA" id="ARBA00022958"/>
    </source>
</evidence>
<dbReference type="Proteomes" id="UP000265200">
    <property type="component" value="Chromosome 22"/>
</dbReference>
<dbReference type="Gene3D" id="1.10.287.70">
    <property type="match status" value="1"/>
</dbReference>
<dbReference type="InterPro" id="IPR003280">
    <property type="entry name" value="2pore_dom_K_chnl"/>
</dbReference>
<dbReference type="FunFam" id="1.10.287.70:FF:000098">
    <property type="entry name" value="Potassium two pore domain channel subfamily K member 16"/>
    <property type="match status" value="1"/>
</dbReference>
<dbReference type="GO" id="GO:0005789">
    <property type="term" value="C:endoplasmic reticulum membrane"/>
    <property type="evidence" value="ECO:0007669"/>
    <property type="project" value="UniProtKB-SubCell"/>
</dbReference>
<dbReference type="PIRSF" id="PIRSF038061">
    <property type="entry name" value="K_channel_subfamily_K_type"/>
    <property type="match status" value="1"/>
</dbReference>
<evidence type="ECO:0000256" key="3">
    <source>
        <dbReference type="ARBA" id="ARBA00004651"/>
    </source>
</evidence>
<evidence type="ECO:0000259" key="29">
    <source>
        <dbReference type="Pfam" id="PF07885"/>
    </source>
</evidence>
<evidence type="ECO:0000256" key="5">
    <source>
        <dbReference type="ARBA" id="ARBA00022448"/>
    </source>
</evidence>
<evidence type="ECO:0000256" key="7">
    <source>
        <dbReference type="ARBA" id="ARBA00022538"/>
    </source>
</evidence>
<evidence type="ECO:0000256" key="25">
    <source>
        <dbReference type="ARBA" id="ARBA00083794"/>
    </source>
</evidence>
<dbReference type="PANTHER" id="PTHR11003">
    <property type="entry name" value="POTASSIUM CHANNEL, SUBFAMILY K"/>
    <property type="match status" value="1"/>
</dbReference>
<reference key="1">
    <citation type="journal article" date="2007" name="Nature">
        <title>The medaka draft genome and insights into vertebrate genome evolution.</title>
        <authorList>
            <person name="Kasahara M."/>
            <person name="Naruse K."/>
            <person name="Sasaki S."/>
            <person name="Nakatani Y."/>
            <person name="Qu W."/>
            <person name="Ahsan B."/>
            <person name="Yamada T."/>
            <person name="Nagayasu Y."/>
            <person name="Doi K."/>
            <person name="Kasai Y."/>
            <person name="Jindo T."/>
            <person name="Kobayashi D."/>
            <person name="Shimada A."/>
            <person name="Toyoda A."/>
            <person name="Kuroki Y."/>
            <person name="Fujiyama A."/>
            <person name="Sasaki T."/>
            <person name="Shimizu A."/>
            <person name="Asakawa S."/>
            <person name="Shimizu N."/>
            <person name="Hashimoto S."/>
            <person name="Yang J."/>
            <person name="Lee Y."/>
            <person name="Matsushima K."/>
            <person name="Sugano S."/>
            <person name="Sakaizumi M."/>
            <person name="Narita T."/>
            <person name="Ohishi K."/>
            <person name="Haga S."/>
            <person name="Ohta F."/>
            <person name="Nomoto H."/>
            <person name="Nogata K."/>
            <person name="Morishita T."/>
            <person name="Endo T."/>
            <person name="Shin-I T."/>
            <person name="Takeda H."/>
            <person name="Morishita S."/>
            <person name="Kohara Y."/>
        </authorList>
    </citation>
    <scope>NUCLEOTIDE SEQUENCE [LARGE SCALE GENOMIC DNA]</scope>
    <source>
        <strain>Hd-rR</strain>
    </source>
</reference>
<evidence type="ECO:0000256" key="17">
    <source>
        <dbReference type="ARBA" id="ARBA00023136"/>
    </source>
</evidence>
<sequence>MESFQLVRVKVSWTALLALAHFTYLFVGATVFQMLEREAERNNRNHFQLEKLNFLVNYSCLDGPALENFVKVILYAWENGVNPSGNSTNPSNWDFSSSFFFAGTVVTTIGYGNLSPSTVSGQVFCVFYALFGIPLNLAFLKQIGKCLSVHLSRLERRMVAVVPLKIPRTVEAVVVSLFFVSGSLLFLVIPPLLFSYVEDWTFGEGFYFAFITLSTIGFGDYVVGTDPGKEYISVYRSLAGVWILFALAWLALILNTGAQMMENLVTLIRPGFTKQEEEEEDRSSGKLEDTHKI</sequence>
<feature type="transmembrane region" description="Helical" evidence="28">
    <location>
        <begin position="235"/>
        <end position="254"/>
    </location>
</feature>
<dbReference type="GO" id="GO:0042391">
    <property type="term" value="P:regulation of membrane potential"/>
    <property type="evidence" value="ECO:0007669"/>
    <property type="project" value="UniProtKB-ARBA"/>
</dbReference>
<feature type="transmembrane region" description="Helical" evidence="28">
    <location>
        <begin position="120"/>
        <end position="140"/>
    </location>
</feature>
<keyword evidence="16" id="KW-0496">Mitochondrion</keyword>
<reference evidence="30" key="3">
    <citation type="submission" date="2025-08" db="UniProtKB">
        <authorList>
            <consortium name="Ensembl"/>
        </authorList>
    </citation>
    <scope>IDENTIFICATION</scope>
    <source>
        <strain evidence="30">HSOK</strain>
    </source>
</reference>
<evidence type="ECO:0000256" key="11">
    <source>
        <dbReference type="ARBA" id="ARBA00022824"/>
    </source>
</evidence>
<evidence type="ECO:0000256" key="28">
    <source>
        <dbReference type="SAM" id="Phobius"/>
    </source>
</evidence>
<dbReference type="InterPro" id="IPR013099">
    <property type="entry name" value="K_chnl_dom"/>
</dbReference>
<comment type="subcellular location">
    <subcellularLocation>
        <location evidence="3">Cell membrane</location>
        <topology evidence="3">Multi-pass membrane protein</topology>
    </subcellularLocation>
    <subcellularLocation>
        <location evidence="2">Endoplasmic reticulum membrane</location>
        <topology evidence="2">Multi-pass membrane protein</topology>
    </subcellularLocation>
    <subcellularLocation>
        <location evidence="1">Mitochondrion inner membrane</location>
        <topology evidence="1">Multi-pass membrane protein</topology>
    </subcellularLocation>
</comment>
<evidence type="ECO:0000256" key="24">
    <source>
        <dbReference type="ARBA" id="ARBA00077792"/>
    </source>
</evidence>
<dbReference type="GO" id="GO:0005267">
    <property type="term" value="F:potassium channel activity"/>
    <property type="evidence" value="ECO:0007669"/>
    <property type="project" value="UniProtKB-KW"/>
</dbReference>
<evidence type="ECO:0000256" key="1">
    <source>
        <dbReference type="ARBA" id="ARBA00004448"/>
    </source>
</evidence>
<keyword evidence="18" id="KW-1015">Disulfide bond</keyword>
<keyword evidence="14 28" id="KW-1133">Transmembrane helix</keyword>
<proteinExistence type="inferred from homology"/>
<evidence type="ECO:0000256" key="23">
    <source>
        <dbReference type="ARBA" id="ARBA00065989"/>
    </source>
</evidence>
<organism evidence="30 31">
    <name type="scientific">Oryzias latipes</name>
    <name type="common">Japanese rice fish</name>
    <name type="synonym">Japanese killifish</name>
    <dbReference type="NCBI Taxonomy" id="8090"/>
    <lineage>
        <taxon>Eukaryota</taxon>
        <taxon>Metazoa</taxon>
        <taxon>Chordata</taxon>
        <taxon>Craniata</taxon>
        <taxon>Vertebrata</taxon>
        <taxon>Euteleostomi</taxon>
        <taxon>Actinopterygii</taxon>
        <taxon>Neopterygii</taxon>
        <taxon>Teleostei</taxon>
        <taxon>Neoteleostei</taxon>
        <taxon>Acanthomorphata</taxon>
        <taxon>Ovalentaria</taxon>
        <taxon>Atherinomorphae</taxon>
        <taxon>Beloniformes</taxon>
        <taxon>Adrianichthyidae</taxon>
        <taxon>Oryziinae</taxon>
        <taxon>Oryzias</taxon>
    </lineage>
</organism>
<evidence type="ECO:0000256" key="19">
    <source>
        <dbReference type="ARBA" id="ARBA00023303"/>
    </source>
</evidence>
<dbReference type="Ensembl" id="ENSORLT00015017558.1">
    <property type="protein sequence ID" value="ENSORLP00015010859.1"/>
    <property type="gene ID" value="ENSORLG00015011677.1"/>
</dbReference>
<evidence type="ECO:0000256" key="15">
    <source>
        <dbReference type="ARBA" id="ARBA00023065"/>
    </source>
</evidence>
<comment type="catalytic activity">
    <reaction evidence="20">
        <text>K(+)(in) = K(+)(out)</text>
        <dbReference type="Rhea" id="RHEA:29463"/>
        <dbReference type="ChEBI" id="CHEBI:29103"/>
    </reaction>
</comment>
<evidence type="ECO:0000256" key="14">
    <source>
        <dbReference type="ARBA" id="ARBA00022989"/>
    </source>
</evidence>
<keyword evidence="13" id="KW-0630">Potassium</keyword>
<keyword evidence="17 28" id="KW-0472">Membrane</keyword>
<dbReference type="PRINTS" id="PR01095">
    <property type="entry name" value="TASKCHANNEL"/>
</dbReference>
<feature type="domain" description="Potassium channel" evidence="29">
    <location>
        <begin position="179"/>
        <end position="262"/>
    </location>
</feature>
<accession>A0A3P9HTK4</accession>
<keyword evidence="15 27" id="KW-0406">Ion transport</keyword>
<feature type="glycosylation site" description="N-linked (GlcNAc...) asparagine" evidence="26">
    <location>
        <position position="86"/>
    </location>
</feature>
<dbReference type="GO" id="GO:0032469">
    <property type="term" value="P:endoplasmic reticulum calcium ion homeostasis"/>
    <property type="evidence" value="ECO:0007669"/>
    <property type="project" value="UniProtKB-ARBA"/>
</dbReference>
<keyword evidence="6" id="KW-1003">Cell membrane</keyword>
<dbReference type="SUPFAM" id="SSF81324">
    <property type="entry name" value="Voltage-gated potassium channels"/>
    <property type="match status" value="2"/>
</dbReference>
<keyword evidence="7" id="KW-0633">Potassium transport</keyword>
<dbReference type="InterPro" id="IPR003092">
    <property type="entry name" value="2pore_dom_K_chnl_TASK"/>
</dbReference>
<dbReference type="GO" id="GO:0046872">
    <property type="term" value="F:metal ion binding"/>
    <property type="evidence" value="ECO:0007669"/>
    <property type="project" value="UniProtKB-KW"/>
</dbReference>
<keyword evidence="12" id="KW-0631">Potassium channel</keyword>
<name>A0A3P9HTK4_ORYLA</name>
<evidence type="ECO:0000256" key="2">
    <source>
        <dbReference type="ARBA" id="ARBA00004477"/>
    </source>
</evidence>
<feature type="transmembrane region" description="Helical" evidence="28">
    <location>
        <begin position="205"/>
        <end position="223"/>
    </location>
</feature>
<keyword evidence="19 27" id="KW-0407">Ion channel</keyword>
<evidence type="ECO:0000256" key="4">
    <source>
        <dbReference type="ARBA" id="ARBA00006666"/>
    </source>
</evidence>
<dbReference type="GO" id="GO:0051279">
    <property type="term" value="P:regulation of release of sequestered calcium ion into cytosol"/>
    <property type="evidence" value="ECO:0007669"/>
    <property type="project" value="UniProtKB-ARBA"/>
</dbReference>
<dbReference type="GO" id="GO:0005886">
    <property type="term" value="C:plasma membrane"/>
    <property type="evidence" value="ECO:0007669"/>
    <property type="project" value="UniProtKB-SubCell"/>
</dbReference>
<dbReference type="PRINTS" id="PR01333">
    <property type="entry name" value="2POREKCHANEL"/>
</dbReference>
<evidence type="ECO:0000256" key="9">
    <source>
        <dbReference type="ARBA" id="ARBA00022723"/>
    </source>
</evidence>
<feature type="transmembrane region" description="Helical" evidence="28">
    <location>
        <begin position="12"/>
        <end position="35"/>
    </location>
</feature>
<evidence type="ECO:0000256" key="26">
    <source>
        <dbReference type="PIRSR" id="PIRSR038061-1"/>
    </source>
</evidence>
<keyword evidence="8 27" id="KW-0812">Transmembrane</keyword>